<dbReference type="PROSITE" id="PS01124">
    <property type="entry name" value="HTH_ARAC_FAMILY_2"/>
    <property type="match status" value="1"/>
</dbReference>
<dbReference type="Pfam" id="PF00072">
    <property type="entry name" value="Response_reg"/>
    <property type="match status" value="1"/>
</dbReference>
<dbReference type="PRINTS" id="PR00032">
    <property type="entry name" value="HTHARAC"/>
</dbReference>
<keyword evidence="8" id="KW-1185">Reference proteome</keyword>
<feature type="domain" description="HTH araC/xylS-type" evidence="5">
    <location>
        <begin position="341"/>
        <end position="439"/>
    </location>
</feature>
<organism evidence="7 8">
    <name type="scientific">Paenibacillus eucommiae</name>
    <dbReference type="NCBI Taxonomy" id="1355755"/>
    <lineage>
        <taxon>Bacteria</taxon>
        <taxon>Bacillati</taxon>
        <taxon>Bacillota</taxon>
        <taxon>Bacilli</taxon>
        <taxon>Bacillales</taxon>
        <taxon>Paenibacillaceae</taxon>
        <taxon>Paenibacillus</taxon>
    </lineage>
</organism>
<evidence type="ECO:0000256" key="4">
    <source>
        <dbReference type="PROSITE-ProRule" id="PRU00169"/>
    </source>
</evidence>
<dbReference type="CDD" id="cd17536">
    <property type="entry name" value="REC_YesN-like"/>
    <property type="match status" value="1"/>
</dbReference>
<dbReference type="PANTHER" id="PTHR43280:SF28">
    <property type="entry name" value="HTH-TYPE TRANSCRIPTIONAL ACTIVATOR RHAS"/>
    <property type="match status" value="1"/>
</dbReference>
<sequence length="442" mass="51686">MYKVMVVDDEEIIVNGVCDYLSTHNTLDLDIYKSDNAFEAISLMRKYRMDVVLTDIRMPGMTGIELQEQVLNYWPRSKVIFLTGYNEFTYIHTALRNGAVDYIMKTEGYEKILEVVQRTIQEIESEVRSKQYLEKAKEQMKHSVWQDYVLDLLHKEEISADLVNKRLTDIDFPLCAERPFMLIIGQIDHWLPKYNFSDRSLMLYAVRNIAEEYLSHTASCISVAYEHSKLAWMIQPSDLNCNVEYIHETFESIQRICSEILEMKISFIMSSEYCAWHQASSKFTKLNELSSYRLGSGEECLLTEKSVPQPDDNKSDWKMAAQMKKMDNREEQIDRTDRLISRIQEYINDHINQNLTLISLAEVVYLNPSYLSRLYKQVTGMNISDFITGVKVSRAKEMLRNPKYRIQDISTALGFESPSYFTQLFKKYTGQTPLEFRGSLNH</sequence>
<keyword evidence="2" id="KW-0238">DNA-binding</keyword>
<keyword evidence="3" id="KW-0804">Transcription</keyword>
<dbReference type="PANTHER" id="PTHR43280">
    <property type="entry name" value="ARAC-FAMILY TRANSCRIPTIONAL REGULATOR"/>
    <property type="match status" value="1"/>
</dbReference>
<keyword evidence="1" id="KW-0805">Transcription regulation</keyword>
<proteinExistence type="predicted"/>
<keyword evidence="4" id="KW-0597">Phosphoprotein</keyword>
<dbReference type="InterPro" id="IPR011006">
    <property type="entry name" value="CheY-like_superfamily"/>
</dbReference>
<accession>A0ABS4IND9</accession>
<dbReference type="EMBL" id="JAGGLB010000002">
    <property type="protein sequence ID" value="MBP1989070.1"/>
    <property type="molecule type" value="Genomic_DNA"/>
</dbReference>
<dbReference type="InterPro" id="IPR020449">
    <property type="entry name" value="Tscrpt_reg_AraC-type_HTH"/>
</dbReference>
<dbReference type="Gene3D" id="1.10.10.60">
    <property type="entry name" value="Homeodomain-like"/>
    <property type="match status" value="2"/>
</dbReference>
<name>A0ABS4IND9_9BACL</name>
<gene>
    <name evidence="7" type="ORF">J2Z66_000665</name>
</gene>
<dbReference type="InterPro" id="IPR009057">
    <property type="entry name" value="Homeodomain-like_sf"/>
</dbReference>
<dbReference type="Proteomes" id="UP001519287">
    <property type="component" value="Unassembled WGS sequence"/>
</dbReference>
<comment type="caution">
    <text evidence="7">The sequence shown here is derived from an EMBL/GenBank/DDBJ whole genome shotgun (WGS) entry which is preliminary data.</text>
</comment>
<feature type="domain" description="Response regulatory" evidence="6">
    <location>
        <begin position="3"/>
        <end position="120"/>
    </location>
</feature>
<protein>
    <submittedName>
        <fullName evidence="7">Two-component system response regulator YesN</fullName>
    </submittedName>
</protein>
<evidence type="ECO:0000256" key="2">
    <source>
        <dbReference type="ARBA" id="ARBA00023125"/>
    </source>
</evidence>
<dbReference type="RefSeq" id="WP_209969882.1">
    <property type="nucleotide sequence ID" value="NZ_JAGGLB010000002.1"/>
</dbReference>
<evidence type="ECO:0000259" key="6">
    <source>
        <dbReference type="PROSITE" id="PS50110"/>
    </source>
</evidence>
<dbReference type="SUPFAM" id="SSF52172">
    <property type="entry name" value="CheY-like"/>
    <property type="match status" value="1"/>
</dbReference>
<dbReference type="SUPFAM" id="SSF46689">
    <property type="entry name" value="Homeodomain-like"/>
    <property type="match status" value="2"/>
</dbReference>
<dbReference type="SMART" id="SM00342">
    <property type="entry name" value="HTH_ARAC"/>
    <property type="match status" value="1"/>
</dbReference>
<dbReference type="Pfam" id="PF12833">
    <property type="entry name" value="HTH_18"/>
    <property type="match status" value="1"/>
</dbReference>
<dbReference type="PROSITE" id="PS50110">
    <property type="entry name" value="RESPONSE_REGULATORY"/>
    <property type="match status" value="1"/>
</dbReference>
<dbReference type="InterPro" id="IPR018062">
    <property type="entry name" value="HTH_AraC-typ_CS"/>
</dbReference>
<evidence type="ECO:0000259" key="5">
    <source>
        <dbReference type="PROSITE" id="PS01124"/>
    </source>
</evidence>
<dbReference type="PROSITE" id="PS00041">
    <property type="entry name" value="HTH_ARAC_FAMILY_1"/>
    <property type="match status" value="1"/>
</dbReference>
<dbReference type="InterPro" id="IPR001789">
    <property type="entry name" value="Sig_transdc_resp-reg_receiver"/>
</dbReference>
<dbReference type="SMART" id="SM00448">
    <property type="entry name" value="REC"/>
    <property type="match status" value="1"/>
</dbReference>
<reference evidence="7 8" key="1">
    <citation type="submission" date="2021-03" db="EMBL/GenBank/DDBJ databases">
        <title>Genomic Encyclopedia of Type Strains, Phase IV (KMG-IV): sequencing the most valuable type-strain genomes for metagenomic binning, comparative biology and taxonomic classification.</title>
        <authorList>
            <person name="Goeker M."/>
        </authorList>
    </citation>
    <scope>NUCLEOTIDE SEQUENCE [LARGE SCALE GENOMIC DNA]</scope>
    <source>
        <strain evidence="7 8">DSM 26048</strain>
    </source>
</reference>
<evidence type="ECO:0000313" key="7">
    <source>
        <dbReference type="EMBL" id="MBP1989070.1"/>
    </source>
</evidence>
<dbReference type="Gene3D" id="3.40.50.2300">
    <property type="match status" value="1"/>
</dbReference>
<evidence type="ECO:0000256" key="1">
    <source>
        <dbReference type="ARBA" id="ARBA00023015"/>
    </source>
</evidence>
<feature type="modified residue" description="4-aspartylphosphate" evidence="4">
    <location>
        <position position="55"/>
    </location>
</feature>
<dbReference type="InterPro" id="IPR018060">
    <property type="entry name" value="HTH_AraC"/>
</dbReference>
<evidence type="ECO:0000313" key="8">
    <source>
        <dbReference type="Proteomes" id="UP001519287"/>
    </source>
</evidence>
<evidence type="ECO:0000256" key="3">
    <source>
        <dbReference type="ARBA" id="ARBA00023163"/>
    </source>
</evidence>